<dbReference type="InterPro" id="IPR001764">
    <property type="entry name" value="Glyco_hydro_3_N"/>
</dbReference>
<keyword evidence="5" id="KW-0326">Glycosidase</keyword>
<dbReference type="STRING" id="484498.SAMN05421686_106266"/>
<feature type="domain" description="Glycoside hydrolase family 3 N-terminal" evidence="6">
    <location>
        <begin position="32"/>
        <end position="312"/>
    </location>
</feature>
<dbReference type="SUPFAM" id="SSF51445">
    <property type="entry name" value="(Trans)glycosidases"/>
    <property type="match status" value="1"/>
</dbReference>
<dbReference type="GO" id="GO:0004563">
    <property type="term" value="F:beta-N-acetylhexosaminidase activity"/>
    <property type="evidence" value="ECO:0007669"/>
    <property type="project" value="UniProtKB-EC"/>
</dbReference>
<dbReference type="AlphaFoldDB" id="A0A1N7N9A5"/>
<dbReference type="InterPro" id="IPR019800">
    <property type="entry name" value="Glyco_hydro_3_AS"/>
</dbReference>
<name>A0A1N7N9A5_9GAMM</name>
<proteinExistence type="inferred from homology"/>
<evidence type="ECO:0000259" key="6">
    <source>
        <dbReference type="Pfam" id="PF00933"/>
    </source>
</evidence>
<dbReference type="NCBIfam" id="NF003740">
    <property type="entry name" value="PRK05337.1"/>
    <property type="match status" value="1"/>
</dbReference>
<dbReference type="PANTHER" id="PTHR30480:SF13">
    <property type="entry name" value="BETA-HEXOSAMINIDASE"/>
    <property type="match status" value="1"/>
</dbReference>
<dbReference type="EC" id="3.2.1.52" evidence="3"/>
<dbReference type="Proteomes" id="UP000185639">
    <property type="component" value="Unassembled WGS sequence"/>
</dbReference>
<gene>
    <name evidence="7" type="ORF">SAMN05421686_106266</name>
</gene>
<dbReference type="PANTHER" id="PTHR30480">
    <property type="entry name" value="BETA-HEXOSAMINIDASE-RELATED"/>
    <property type="match status" value="1"/>
</dbReference>
<dbReference type="Gene3D" id="3.20.20.300">
    <property type="entry name" value="Glycoside hydrolase, family 3, N-terminal domain"/>
    <property type="match status" value="1"/>
</dbReference>
<evidence type="ECO:0000256" key="1">
    <source>
        <dbReference type="ARBA" id="ARBA00001231"/>
    </source>
</evidence>
<keyword evidence="8" id="KW-1185">Reference proteome</keyword>
<dbReference type="InterPro" id="IPR036962">
    <property type="entry name" value="Glyco_hydro_3_N_sf"/>
</dbReference>
<reference evidence="8" key="1">
    <citation type="submission" date="2017-01" db="EMBL/GenBank/DDBJ databases">
        <authorList>
            <person name="Varghese N."/>
            <person name="Submissions S."/>
        </authorList>
    </citation>
    <scope>NUCLEOTIDE SEQUENCE [LARGE SCALE GENOMIC DNA]</scope>
    <source>
        <strain evidence="8">DSM 24913</strain>
    </source>
</reference>
<dbReference type="Pfam" id="PF00933">
    <property type="entry name" value="Glyco_hydro_3"/>
    <property type="match status" value="1"/>
</dbReference>
<evidence type="ECO:0000256" key="2">
    <source>
        <dbReference type="ARBA" id="ARBA00005336"/>
    </source>
</evidence>
<evidence type="ECO:0000313" key="8">
    <source>
        <dbReference type="Proteomes" id="UP000185639"/>
    </source>
</evidence>
<evidence type="ECO:0000256" key="3">
    <source>
        <dbReference type="ARBA" id="ARBA00012663"/>
    </source>
</evidence>
<organism evidence="7 8">
    <name type="scientific">Thalassolituus maritimus</name>
    <dbReference type="NCBI Taxonomy" id="484498"/>
    <lineage>
        <taxon>Bacteria</taxon>
        <taxon>Pseudomonadati</taxon>
        <taxon>Pseudomonadota</taxon>
        <taxon>Gammaproteobacteria</taxon>
        <taxon>Oceanospirillales</taxon>
        <taxon>Oceanospirillaceae</taxon>
        <taxon>Thalassolituus</taxon>
    </lineage>
</organism>
<evidence type="ECO:0000256" key="4">
    <source>
        <dbReference type="ARBA" id="ARBA00022801"/>
    </source>
</evidence>
<dbReference type="InterPro" id="IPR017853">
    <property type="entry name" value="GH"/>
</dbReference>
<dbReference type="PROSITE" id="PS00775">
    <property type="entry name" value="GLYCOSYL_HYDROL_F3"/>
    <property type="match status" value="1"/>
</dbReference>
<keyword evidence="4" id="KW-0378">Hydrolase</keyword>
<sequence length="362" mass="38790">MTESSVSSTDSYAVSDALAQDVGVITDIEGTALTDEDRDFLTQPEIAGLIFFARNYESPEQLKALTGELNALRPDLLLTVDQEGGRVQRFRSGFTLFEPMMRYEAIYAESPEEALELARLGGQLLASELIAHGVDLTFAPVLDIERDLSRVIGDRAFGHSADTVTALARAWCEGLSSAGMLSVGKHFPGHGAVEADSHLELPVDPRDAEALEAESVPFKTLISEGVIQGIMPAHVVYPAIDANHTAGFSSVWLQDILRKQLGFSGIIFSDDLSMEGAASGGDFYQRSIAAAQAGANALVVCNNRQAARDVVSAVADLYRAGTGALKLESLKPDSKANALDEKGMAEARKILGSYQLIRDDNL</sequence>
<comment type="similarity">
    <text evidence="2">Belongs to the glycosyl hydrolase 3 family.</text>
</comment>
<dbReference type="GO" id="GO:0009254">
    <property type="term" value="P:peptidoglycan turnover"/>
    <property type="evidence" value="ECO:0007669"/>
    <property type="project" value="TreeGrafter"/>
</dbReference>
<protein>
    <recommendedName>
        <fullName evidence="3">beta-N-acetylhexosaminidase</fullName>
        <ecNumber evidence="3">3.2.1.52</ecNumber>
    </recommendedName>
</protein>
<dbReference type="InterPro" id="IPR050226">
    <property type="entry name" value="NagZ_Beta-hexosaminidase"/>
</dbReference>
<comment type="catalytic activity">
    <reaction evidence="1">
        <text>Hydrolysis of terminal non-reducing N-acetyl-D-hexosamine residues in N-acetyl-beta-D-hexosaminides.</text>
        <dbReference type="EC" id="3.2.1.52"/>
    </reaction>
</comment>
<evidence type="ECO:0000313" key="7">
    <source>
        <dbReference type="EMBL" id="SIS94902.1"/>
    </source>
</evidence>
<accession>A0A1N7N9A5</accession>
<dbReference type="GO" id="GO:0005975">
    <property type="term" value="P:carbohydrate metabolic process"/>
    <property type="evidence" value="ECO:0007669"/>
    <property type="project" value="InterPro"/>
</dbReference>
<dbReference type="EMBL" id="FTOH01000006">
    <property type="protein sequence ID" value="SIS94902.1"/>
    <property type="molecule type" value="Genomic_DNA"/>
</dbReference>
<evidence type="ECO:0000256" key="5">
    <source>
        <dbReference type="ARBA" id="ARBA00023295"/>
    </source>
</evidence>
<dbReference type="RefSeq" id="WP_175607898.1">
    <property type="nucleotide sequence ID" value="NZ_FTOH01000006.1"/>
</dbReference>